<dbReference type="GO" id="GO:0097638">
    <property type="term" value="P:L-arginine import across plasma membrane"/>
    <property type="evidence" value="ECO:0007669"/>
    <property type="project" value="TreeGrafter"/>
</dbReference>
<comment type="subcellular location">
    <subcellularLocation>
        <location evidence="1">Membrane</location>
        <topology evidence="1">Multi-pass membrane protein</topology>
    </subcellularLocation>
</comment>
<evidence type="ECO:0000256" key="2">
    <source>
        <dbReference type="ARBA" id="ARBA00022692"/>
    </source>
</evidence>
<keyword evidence="4 5" id="KW-0472">Membrane</keyword>
<dbReference type="AlphaFoldDB" id="A0A8D8Q4U6"/>
<organism evidence="7">
    <name type="scientific">Cacopsylla melanoneura</name>
    <dbReference type="NCBI Taxonomy" id="428564"/>
    <lineage>
        <taxon>Eukaryota</taxon>
        <taxon>Metazoa</taxon>
        <taxon>Ecdysozoa</taxon>
        <taxon>Arthropoda</taxon>
        <taxon>Hexapoda</taxon>
        <taxon>Insecta</taxon>
        <taxon>Pterygota</taxon>
        <taxon>Neoptera</taxon>
        <taxon>Paraneoptera</taxon>
        <taxon>Hemiptera</taxon>
        <taxon>Sternorrhyncha</taxon>
        <taxon>Psylloidea</taxon>
        <taxon>Psyllidae</taxon>
        <taxon>Psyllinae</taxon>
        <taxon>Cacopsylla</taxon>
    </lineage>
</organism>
<keyword evidence="2 5" id="KW-0812">Transmembrane</keyword>
<feature type="transmembrane region" description="Helical" evidence="5">
    <location>
        <begin position="62"/>
        <end position="83"/>
    </location>
</feature>
<dbReference type="GO" id="GO:0061459">
    <property type="term" value="F:L-arginine transmembrane transporter activity"/>
    <property type="evidence" value="ECO:0007669"/>
    <property type="project" value="TreeGrafter"/>
</dbReference>
<evidence type="ECO:0000313" key="7">
    <source>
        <dbReference type="EMBL" id="CAG6625107.1"/>
    </source>
</evidence>
<evidence type="ECO:0000256" key="1">
    <source>
        <dbReference type="ARBA" id="ARBA00004141"/>
    </source>
</evidence>
<evidence type="ECO:0000256" key="5">
    <source>
        <dbReference type="SAM" id="Phobius"/>
    </source>
</evidence>
<feature type="transmembrane region" description="Helical" evidence="5">
    <location>
        <begin position="567"/>
        <end position="587"/>
    </location>
</feature>
<feature type="domain" description="Cationic amino acid transporter C-terminal" evidence="6">
    <location>
        <begin position="540"/>
        <end position="590"/>
    </location>
</feature>
<evidence type="ECO:0000256" key="4">
    <source>
        <dbReference type="ARBA" id="ARBA00023136"/>
    </source>
</evidence>
<dbReference type="Pfam" id="PF13906">
    <property type="entry name" value="AA_permease_C"/>
    <property type="match status" value="1"/>
</dbReference>
<feature type="transmembrane region" description="Helical" evidence="5">
    <location>
        <begin position="163"/>
        <end position="180"/>
    </location>
</feature>
<feature type="transmembrane region" description="Helical" evidence="5">
    <location>
        <begin position="371"/>
        <end position="390"/>
    </location>
</feature>
<dbReference type="Gene3D" id="1.20.1740.10">
    <property type="entry name" value="Amino acid/polyamine transporter I"/>
    <property type="match status" value="1"/>
</dbReference>
<proteinExistence type="predicted"/>
<feature type="transmembrane region" description="Helical" evidence="5">
    <location>
        <begin position="189"/>
        <end position="207"/>
    </location>
</feature>
<dbReference type="Pfam" id="PF13520">
    <property type="entry name" value="AA_permease_2"/>
    <property type="match status" value="1"/>
</dbReference>
<reference evidence="7" key="1">
    <citation type="submission" date="2021-05" db="EMBL/GenBank/DDBJ databases">
        <authorList>
            <person name="Alioto T."/>
            <person name="Alioto T."/>
            <person name="Gomez Garrido J."/>
        </authorList>
    </citation>
    <scope>NUCLEOTIDE SEQUENCE</scope>
</reference>
<sequence length="635" mass="69536">MGFFKTLSRRKPNDDELIAQGEESKLARVLGLPDLTLLGVGATLGVGVYVLAGSVAKNQAGPAVIISFLAAAIASFFSGICYAEFAARVPKAGSAYIYSYVTVGEFIAYVIGWNLILEYCIGTASVAKAMSDQLDALLGNINRNAMLEVLPIHVSFMAPYPDFVAAGIVFLLSILLAWGVKESSIANNVFTLVNLFVVALMMVAGSFKFDFSNWNIPKANIPADKNGGEGGFAPWGLSGIMAGAAKCFFGFIGFDCIATCGEEAKKPQRNIPLSIVLSLIVIFICNFGIACVLTLMWPYYDQDPEAPFPYVFEKVGWPIMKYIVTIGSLFALSTSMLGAMFPLPRVLYAMASDGLLYEFFSHIHPVTKTPVLATLVSGVLSGIMAALFKLDQLIDMMSIGTLLAYTIVSICVMILRYRDPNPTVFEHPSAQKRINGIQNGTTAPLENKPVAQKTILCLSTLFNLSGSKYVTSTTEYVAEKASVAFTIMTGIICFLLTKGEDSLIDGPIWIKLLLTFELILYIAIYTVISRQPQVLPDTVFRVPLVPFLPCLSIFLNFYLMMKLDLATWVRFFVWLGVGTFIYLTYSLKNSKEGIRQRMKEVSERKAFAAMKMADVSQGIKNENFVSSKENVAEYS</sequence>
<feature type="transmembrane region" description="Helical" evidence="5">
    <location>
        <begin position="275"/>
        <end position="299"/>
    </location>
</feature>
<evidence type="ECO:0000256" key="3">
    <source>
        <dbReference type="ARBA" id="ARBA00022989"/>
    </source>
</evidence>
<feature type="transmembrane region" description="Helical" evidence="5">
    <location>
        <begin position="232"/>
        <end position="254"/>
    </location>
</feature>
<dbReference type="GO" id="GO:0005886">
    <property type="term" value="C:plasma membrane"/>
    <property type="evidence" value="ECO:0007669"/>
    <property type="project" value="TreeGrafter"/>
</dbReference>
<feature type="transmembrane region" description="Helical" evidence="5">
    <location>
        <begin position="509"/>
        <end position="528"/>
    </location>
</feature>
<feature type="transmembrane region" description="Helical" evidence="5">
    <location>
        <begin position="396"/>
        <end position="415"/>
    </location>
</feature>
<dbReference type="PIRSF" id="PIRSF006060">
    <property type="entry name" value="AA_transporter"/>
    <property type="match status" value="1"/>
</dbReference>
<dbReference type="InterPro" id="IPR029485">
    <property type="entry name" value="CAT_C"/>
</dbReference>
<accession>A0A8D8Q4U6</accession>
<dbReference type="FunFam" id="1.20.1740.10:FF:000010">
    <property type="entry name" value="probable cationic amino acid transporter"/>
    <property type="match status" value="1"/>
</dbReference>
<feature type="transmembrane region" description="Helical" evidence="5">
    <location>
        <begin position="540"/>
        <end position="561"/>
    </location>
</feature>
<protein>
    <submittedName>
        <fullName evidence="7">High affinity cationic amino acid transporter 1</fullName>
    </submittedName>
</protein>
<dbReference type="EMBL" id="HBUF01059044">
    <property type="protein sequence ID" value="CAG6625107.1"/>
    <property type="molecule type" value="Transcribed_RNA"/>
</dbReference>
<dbReference type="PANTHER" id="PTHR43243:SF105">
    <property type="entry name" value="CATIONIC AMINO ACID TRANSPORTER C-TERMINAL DOMAIN-CONTAINING PROTEIN"/>
    <property type="match status" value="1"/>
</dbReference>
<evidence type="ECO:0000259" key="6">
    <source>
        <dbReference type="Pfam" id="PF13906"/>
    </source>
</evidence>
<dbReference type="GO" id="GO:0000064">
    <property type="term" value="F:L-ornithine transmembrane transporter activity"/>
    <property type="evidence" value="ECO:0007669"/>
    <property type="project" value="TreeGrafter"/>
</dbReference>
<dbReference type="GO" id="GO:0015189">
    <property type="term" value="F:L-lysine transmembrane transporter activity"/>
    <property type="evidence" value="ECO:0007669"/>
    <property type="project" value="TreeGrafter"/>
</dbReference>
<feature type="transmembrane region" description="Helical" evidence="5">
    <location>
        <begin position="35"/>
        <end position="56"/>
    </location>
</feature>
<dbReference type="PANTHER" id="PTHR43243">
    <property type="entry name" value="INNER MEMBRANE TRANSPORTER YGJI-RELATED"/>
    <property type="match status" value="1"/>
</dbReference>
<keyword evidence="3 5" id="KW-1133">Transmembrane helix</keyword>
<feature type="transmembrane region" description="Helical" evidence="5">
    <location>
        <begin position="95"/>
        <end position="116"/>
    </location>
</feature>
<dbReference type="InterPro" id="IPR002293">
    <property type="entry name" value="AA/rel_permease1"/>
</dbReference>
<feature type="transmembrane region" description="Helical" evidence="5">
    <location>
        <begin position="477"/>
        <end position="497"/>
    </location>
</feature>
<feature type="transmembrane region" description="Helical" evidence="5">
    <location>
        <begin position="319"/>
        <end position="341"/>
    </location>
</feature>
<name>A0A8D8Q4U6_9HEMI</name>